<protein>
    <submittedName>
        <fullName evidence="2">Ribonuclease H-like domain-containing protein</fullName>
    </submittedName>
</protein>
<evidence type="ECO:0000313" key="3">
    <source>
        <dbReference type="Proteomes" id="UP001151760"/>
    </source>
</evidence>
<proteinExistence type="predicted"/>
<dbReference type="PANTHER" id="PTHR42648">
    <property type="entry name" value="TRANSPOSASE, PUTATIVE-RELATED"/>
    <property type="match status" value="1"/>
</dbReference>
<dbReference type="InterPro" id="IPR036397">
    <property type="entry name" value="RNaseH_sf"/>
</dbReference>
<comment type="caution">
    <text evidence="2">The sequence shown here is derived from an EMBL/GenBank/DDBJ whole genome shotgun (WGS) entry which is preliminary data.</text>
</comment>
<evidence type="ECO:0000259" key="1">
    <source>
        <dbReference type="Pfam" id="PF13976"/>
    </source>
</evidence>
<dbReference type="EMBL" id="BQNB010017907">
    <property type="protein sequence ID" value="GJT68531.1"/>
    <property type="molecule type" value="Genomic_DNA"/>
</dbReference>
<dbReference type="PANTHER" id="PTHR42648:SF32">
    <property type="entry name" value="RIBONUCLEASE H-LIKE DOMAIN, GAG-PRE-INTEGRASE DOMAIN PROTEIN-RELATED"/>
    <property type="match status" value="1"/>
</dbReference>
<feature type="domain" description="GAG-pre-integrase" evidence="1">
    <location>
        <begin position="109"/>
        <end position="156"/>
    </location>
</feature>
<dbReference type="InterPro" id="IPR039537">
    <property type="entry name" value="Retrotran_Ty1/copia-like"/>
</dbReference>
<dbReference type="Gene3D" id="3.30.420.10">
    <property type="entry name" value="Ribonuclease H-like superfamily/Ribonuclease H"/>
    <property type="match status" value="1"/>
</dbReference>
<dbReference type="InterPro" id="IPR012337">
    <property type="entry name" value="RNaseH-like_sf"/>
</dbReference>
<dbReference type="Proteomes" id="UP001151760">
    <property type="component" value="Unassembled WGS sequence"/>
</dbReference>
<dbReference type="InterPro" id="IPR025724">
    <property type="entry name" value="GAG-pre-integrase_dom"/>
</dbReference>
<keyword evidence="3" id="KW-1185">Reference proteome</keyword>
<dbReference type="SUPFAM" id="SSF53098">
    <property type="entry name" value="Ribonuclease H-like"/>
    <property type="match status" value="1"/>
</dbReference>
<evidence type="ECO:0000313" key="2">
    <source>
        <dbReference type="EMBL" id="GJT68531.1"/>
    </source>
</evidence>
<organism evidence="2 3">
    <name type="scientific">Tanacetum coccineum</name>
    <dbReference type="NCBI Taxonomy" id="301880"/>
    <lineage>
        <taxon>Eukaryota</taxon>
        <taxon>Viridiplantae</taxon>
        <taxon>Streptophyta</taxon>
        <taxon>Embryophyta</taxon>
        <taxon>Tracheophyta</taxon>
        <taxon>Spermatophyta</taxon>
        <taxon>Magnoliopsida</taxon>
        <taxon>eudicotyledons</taxon>
        <taxon>Gunneridae</taxon>
        <taxon>Pentapetalae</taxon>
        <taxon>asterids</taxon>
        <taxon>campanulids</taxon>
        <taxon>Asterales</taxon>
        <taxon>Asteraceae</taxon>
        <taxon>Asteroideae</taxon>
        <taxon>Anthemideae</taxon>
        <taxon>Anthemidinae</taxon>
        <taxon>Tanacetum</taxon>
    </lineage>
</organism>
<name>A0ABQ5FZ24_9ASTR</name>
<reference evidence="2" key="1">
    <citation type="journal article" date="2022" name="Int. J. Mol. Sci.">
        <title>Draft Genome of Tanacetum Coccineum: Genomic Comparison of Closely Related Tanacetum-Family Plants.</title>
        <authorList>
            <person name="Yamashiro T."/>
            <person name="Shiraishi A."/>
            <person name="Nakayama K."/>
            <person name="Satake H."/>
        </authorList>
    </citation>
    <scope>NUCLEOTIDE SEQUENCE</scope>
</reference>
<dbReference type="Pfam" id="PF13976">
    <property type="entry name" value="gag_pre-integrs"/>
    <property type="match status" value="1"/>
</dbReference>
<gene>
    <name evidence="2" type="ORF">Tco_1020011</name>
</gene>
<reference evidence="2" key="2">
    <citation type="submission" date="2022-01" db="EMBL/GenBank/DDBJ databases">
        <authorList>
            <person name="Yamashiro T."/>
            <person name="Shiraishi A."/>
            <person name="Satake H."/>
            <person name="Nakayama K."/>
        </authorList>
    </citation>
    <scope>NUCLEOTIDE SEQUENCE</scope>
</reference>
<accession>A0ABQ5FZ24</accession>
<sequence length="232" mass="26570">MANKTVGNGMGPVHSRNNVNHQNQFVQQAVLHRTGKVFIPTARPNQVPAGRPKPVSTEFQGESDFWCGEGRITGKGTIRTPTLDFENVYYDFMLLDESMVLLRVPRKHNLYTINLNNLSPKGNLACLVAKASVDESVQWHRRMGHVNYKNMNRLVKGKQHKASYKVITAVSSISKPLQLLHMDLFGPTSIRSIDHKYYCLVFTDDYSRFCWVFFLEHKDETYPILKTLLIMV</sequence>